<dbReference type="SUPFAM" id="SSF69796">
    <property type="entry name" value="Thymidylate synthase-complementing protein Thy1"/>
    <property type="match status" value="2"/>
</dbReference>
<dbReference type="HOGENOM" id="CLU_024745_0_0_0"/>
<dbReference type="PANTHER" id="PTHR34934:SF1">
    <property type="entry name" value="FLAVIN-DEPENDENT THYMIDYLATE SYNTHASE"/>
    <property type="match status" value="1"/>
</dbReference>
<dbReference type="KEGG" id="atm:ANT_02910"/>
<accession>E8MZZ0</accession>
<dbReference type="PROSITE" id="PS51331">
    <property type="entry name" value="THYX"/>
    <property type="match status" value="2"/>
</dbReference>
<dbReference type="Proteomes" id="UP000008922">
    <property type="component" value="Chromosome"/>
</dbReference>
<evidence type="ECO:0000313" key="1">
    <source>
        <dbReference type="EMBL" id="BAJ62325.1"/>
    </source>
</evidence>
<dbReference type="eggNOG" id="COG1351">
    <property type="taxonomic scope" value="Bacteria"/>
</dbReference>
<evidence type="ECO:0000313" key="2">
    <source>
        <dbReference type="Proteomes" id="UP000008922"/>
    </source>
</evidence>
<dbReference type="CDD" id="cd20175">
    <property type="entry name" value="ThyX"/>
    <property type="match status" value="2"/>
</dbReference>
<keyword evidence="2" id="KW-1185">Reference proteome</keyword>
<dbReference type="InParanoid" id="E8MZZ0"/>
<proteinExistence type="predicted"/>
<dbReference type="Gene3D" id="3.30.1360.170">
    <property type="match status" value="2"/>
</dbReference>
<name>E8MZZ0_ANATU</name>
<organism evidence="1 2">
    <name type="scientific">Anaerolinea thermophila (strain DSM 14523 / JCM 11388 / NBRC 100420 / UNI-1)</name>
    <dbReference type="NCBI Taxonomy" id="926569"/>
    <lineage>
        <taxon>Bacteria</taxon>
        <taxon>Bacillati</taxon>
        <taxon>Chloroflexota</taxon>
        <taxon>Anaerolineae</taxon>
        <taxon>Anaerolineales</taxon>
        <taxon>Anaerolineaceae</taxon>
        <taxon>Anaerolinea</taxon>
    </lineage>
</organism>
<dbReference type="EMBL" id="AP012029">
    <property type="protein sequence ID" value="BAJ62325.1"/>
    <property type="molecule type" value="Genomic_DNA"/>
</dbReference>
<dbReference type="STRING" id="926569.ANT_02910"/>
<dbReference type="GO" id="GO:0070402">
    <property type="term" value="F:NADPH binding"/>
    <property type="evidence" value="ECO:0007669"/>
    <property type="project" value="TreeGrafter"/>
</dbReference>
<dbReference type="GO" id="GO:0050797">
    <property type="term" value="F:thymidylate synthase (FAD) activity"/>
    <property type="evidence" value="ECO:0007669"/>
    <property type="project" value="InterPro"/>
</dbReference>
<gene>
    <name evidence="1" type="ordered locus">ANT_02910</name>
</gene>
<reference evidence="1 2" key="1">
    <citation type="submission" date="2010-12" db="EMBL/GenBank/DDBJ databases">
        <title>Whole genome sequence of Anaerolinea thermophila UNI-1.</title>
        <authorList>
            <person name="Narita-Yamada S."/>
            <person name="Kishi E."/>
            <person name="Watanabe Y."/>
            <person name="Takasaki K."/>
            <person name="Ankai A."/>
            <person name="Oguchi A."/>
            <person name="Fukui S."/>
            <person name="Takahashi M."/>
            <person name="Yashiro I."/>
            <person name="Hosoyama A."/>
            <person name="Sekiguchi Y."/>
            <person name="Hanada S."/>
            <person name="Fujita N."/>
        </authorList>
    </citation>
    <scope>NUCLEOTIDE SEQUENCE [LARGE SCALE GENOMIC DNA]</scope>
    <source>
        <strain evidence="2">DSM 14523 / JCM 11388 / NBRC 100420 / UNI-1</strain>
    </source>
</reference>
<protein>
    <submittedName>
        <fullName evidence="1">Thymidylate synthase complementing protein ThyX family protein</fullName>
    </submittedName>
</protein>
<dbReference type="GO" id="GO:0006231">
    <property type="term" value="P:dTMP biosynthetic process"/>
    <property type="evidence" value="ECO:0007669"/>
    <property type="project" value="InterPro"/>
</dbReference>
<dbReference type="InterPro" id="IPR003669">
    <property type="entry name" value="Thymidylate_synthase_ThyX"/>
</dbReference>
<dbReference type="PANTHER" id="PTHR34934">
    <property type="entry name" value="FLAVIN-DEPENDENT THYMIDYLATE SYNTHASE"/>
    <property type="match status" value="1"/>
</dbReference>
<dbReference type="GO" id="GO:0004799">
    <property type="term" value="F:thymidylate synthase activity"/>
    <property type="evidence" value="ECO:0007669"/>
    <property type="project" value="TreeGrafter"/>
</dbReference>
<dbReference type="GO" id="GO:0050660">
    <property type="term" value="F:flavin adenine dinucleotide binding"/>
    <property type="evidence" value="ECO:0007669"/>
    <property type="project" value="InterPro"/>
</dbReference>
<dbReference type="InterPro" id="IPR036098">
    <property type="entry name" value="Thymidylate_synthase_ThyX_sf"/>
</dbReference>
<dbReference type="OrthoDB" id="9780625at2"/>
<dbReference type="AlphaFoldDB" id="E8MZZ0"/>
<dbReference type="Pfam" id="PF02511">
    <property type="entry name" value="Thy1"/>
    <property type="match status" value="2"/>
</dbReference>
<dbReference type="RefSeq" id="WP_013558722.1">
    <property type="nucleotide sequence ID" value="NC_014960.1"/>
</dbReference>
<sequence>MPLNRQVYLLDSMRLPPETIAVAFAKTSRSPQSFREIAAELTDEKSAEFHEKWVVGYGHASVAEHAVLHIAVENVSRLAVECLESNRLASYTEKSTRYQKWDAQAYCLPPELETHPLRALYEDTIGTLFETYQHLLEPVRQVIEQRLPRQDGESDSAYDRRIRSEYVDVCRFALPAAALANVGVTINARALEHALRKMLSHPLAEVRQMGEEIKQVALERLPTLIRYVEPVAYLEQTARDFTRRAETLSPVEDADWCRLLSWDAQGENRILAAALYRFGHMPFAQALQVVENAPAEERAHLTEMLLAGRGRHDIPLRELEYAYFTVDVLLDQGAYFELKRHRMMTQTAQRLSALHGYALPKAIVEAGMAETFRLAMRAAHRAYLRLSADLPEVASYVVPNAYNRRVLLHFNLRTALHWLALRSAPNAHFSMRRVAQRVAQELRNVLPALGRYLLVEEGETWQAIEARYFAATAESPE</sequence>